<dbReference type="Proteomes" id="UP000801492">
    <property type="component" value="Unassembled WGS sequence"/>
</dbReference>
<name>A0A8K0CPA5_IGNLU</name>
<dbReference type="Gene3D" id="3.30.420.10">
    <property type="entry name" value="Ribonuclease H-like superfamily/Ribonuclease H"/>
    <property type="match status" value="1"/>
</dbReference>
<dbReference type="AlphaFoldDB" id="A0A8K0CPA5"/>
<accession>A0A8K0CPA5</accession>
<dbReference type="InterPro" id="IPR036397">
    <property type="entry name" value="RNaseH_sf"/>
</dbReference>
<gene>
    <name evidence="1" type="ORF">ILUMI_15074</name>
</gene>
<protein>
    <submittedName>
        <fullName evidence="1">Uncharacterized protein</fullName>
    </submittedName>
</protein>
<organism evidence="1 2">
    <name type="scientific">Ignelater luminosus</name>
    <name type="common">Cucubano</name>
    <name type="synonym">Pyrophorus luminosus</name>
    <dbReference type="NCBI Taxonomy" id="2038154"/>
    <lineage>
        <taxon>Eukaryota</taxon>
        <taxon>Metazoa</taxon>
        <taxon>Ecdysozoa</taxon>
        <taxon>Arthropoda</taxon>
        <taxon>Hexapoda</taxon>
        <taxon>Insecta</taxon>
        <taxon>Pterygota</taxon>
        <taxon>Neoptera</taxon>
        <taxon>Endopterygota</taxon>
        <taxon>Coleoptera</taxon>
        <taxon>Polyphaga</taxon>
        <taxon>Elateriformia</taxon>
        <taxon>Elateroidea</taxon>
        <taxon>Elateridae</taxon>
        <taxon>Agrypninae</taxon>
        <taxon>Pyrophorini</taxon>
        <taxon>Ignelater</taxon>
    </lineage>
</organism>
<evidence type="ECO:0000313" key="2">
    <source>
        <dbReference type="Proteomes" id="UP000801492"/>
    </source>
</evidence>
<proteinExistence type="predicted"/>
<sequence>MWFQQDGASSHRGIEGRRCVNNGFLERWIGRGGFVAWSPRLPDLSPIGFSASHVRAEPVHNAGSNMATGDYPLLGIGLCLSRPHTCNNLSLSKIEPDSAAHV</sequence>
<comment type="caution">
    <text evidence="1">The sequence shown here is derived from an EMBL/GenBank/DDBJ whole genome shotgun (WGS) entry which is preliminary data.</text>
</comment>
<dbReference type="OrthoDB" id="6766291at2759"/>
<dbReference type="GO" id="GO:0003676">
    <property type="term" value="F:nucleic acid binding"/>
    <property type="evidence" value="ECO:0007669"/>
    <property type="project" value="InterPro"/>
</dbReference>
<keyword evidence="2" id="KW-1185">Reference proteome</keyword>
<dbReference type="EMBL" id="VTPC01038929">
    <property type="protein sequence ID" value="KAF2891099.1"/>
    <property type="molecule type" value="Genomic_DNA"/>
</dbReference>
<reference evidence="1" key="1">
    <citation type="submission" date="2019-08" db="EMBL/GenBank/DDBJ databases">
        <title>The genome of the North American firefly Photinus pyralis.</title>
        <authorList>
            <consortium name="Photinus pyralis genome working group"/>
            <person name="Fallon T.R."/>
            <person name="Sander Lower S.E."/>
            <person name="Weng J.-K."/>
        </authorList>
    </citation>
    <scope>NUCLEOTIDE SEQUENCE</scope>
    <source>
        <strain evidence="1">TRF0915ILg1</strain>
        <tissue evidence="1">Whole body</tissue>
    </source>
</reference>
<evidence type="ECO:0000313" key="1">
    <source>
        <dbReference type="EMBL" id="KAF2891099.1"/>
    </source>
</evidence>